<sequence>MENDSAVNVALACHYSANKSEVKETATQKQAANDEQVKQDAITEVAKFALVNA</sequence>
<evidence type="ECO:0000313" key="1">
    <source>
        <dbReference type="EMBL" id="MDI9235019.1"/>
    </source>
</evidence>
<reference evidence="1" key="1">
    <citation type="submission" date="2023-05" db="EMBL/GenBank/DDBJ databases">
        <title>Limnohabitans sp. strain HM2-2 Genome sequencing and assembly.</title>
        <authorList>
            <person name="Jung Y."/>
        </authorList>
    </citation>
    <scope>NUCLEOTIDE SEQUENCE</scope>
    <source>
        <strain evidence="1">HM2-2</strain>
    </source>
</reference>
<gene>
    <name evidence="1" type="ORF">QLQ16_14360</name>
</gene>
<evidence type="ECO:0000313" key="2">
    <source>
        <dbReference type="Proteomes" id="UP001431902"/>
    </source>
</evidence>
<accession>A0ABT6XA71</accession>
<name>A0ABT6XA71_9BURK</name>
<dbReference type="EMBL" id="JASGBH010000012">
    <property type="protein sequence ID" value="MDI9235019.1"/>
    <property type="molecule type" value="Genomic_DNA"/>
</dbReference>
<dbReference type="RefSeq" id="WP_283225363.1">
    <property type="nucleotide sequence ID" value="NZ_JASGBH010000012.1"/>
</dbReference>
<comment type="caution">
    <text evidence="1">The sequence shown here is derived from an EMBL/GenBank/DDBJ whole genome shotgun (WGS) entry which is preliminary data.</text>
</comment>
<proteinExistence type="predicted"/>
<protein>
    <submittedName>
        <fullName evidence="1">Uncharacterized protein</fullName>
    </submittedName>
</protein>
<organism evidence="1 2">
    <name type="scientific">Limnohabitans lacus</name>
    <dbReference type="NCBI Taxonomy" id="3045173"/>
    <lineage>
        <taxon>Bacteria</taxon>
        <taxon>Pseudomonadati</taxon>
        <taxon>Pseudomonadota</taxon>
        <taxon>Betaproteobacteria</taxon>
        <taxon>Burkholderiales</taxon>
        <taxon>Comamonadaceae</taxon>
        <taxon>Limnohabitans</taxon>
    </lineage>
</organism>
<dbReference type="Proteomes" id="UP001431902">
    <property type="component" value="Unassembled WGS sequence"/>
</dbReference>
<keyword evidence="2" id="KW-1185">Reference proteome</keyword>